<reference evidence="2" key="1">
    <citation type="journal article" date="2017" name="Genome Biol.">
        <title>Comparative genomics reveals high biological diversity and specific adaptations in the industrially and medically important fungal genus Aspergillus.</title>
        <authorList>
            <person name="de Vries R.P."/>
            <person name="Riley R."/>
            <person name="Wiebenga A."/>
            <person name="Aguilar-Osorio G."/>
            <person name="Amillis S."/>
            <person name="Uchima C.A."/>
            <person name="Anderluh G."/>
            <person name="Asadollahi M."/>
            <person name="Askin M."/>
            <person name="Barry K."/>
            <person name="Battaglia E."/>
            <person name="Bayram O."/>
            <person name="Benocci T."/>
            <person name="Braus-Stromeyer S.A."/>
            <person name="Caldana C."/>
            <person name="Canovas D."/>
            <person name="Cerqueira G.C."/>
            <person name="Chen F."/>
            <person name="Chen W."/>
            <person name="Choi C."/>
            <person name="Clum A."/>
            <person name="Dos Santos R.A."/>
            <person name="Damasio A.R."/>
            <person name="Diallinas G."/>
            <person name="Emri T."/>
            <person name="Fekete E."/>
            <person name="Flipphi M."/>
            <person name="Freyberg S."/>
            <person name="Gallo A."/>
            <person name="Gournas C."/>
            <person name="Habgood R."/>
            <person name="Hainaut M."/>
            <person name="Harispe M.L."/>
            <person name="Henrissat B."/>
            <person name="Hilden K.S."/>
            <person name="Hope R."/>
            <person name="Hossain A."/>
            <person name="Karabika E."/>
            <person name="Karaffa L."/>
            <person name="Karanyi Z."/>
            <person name="Krasevec N."/>
            <person name="Kuo A."/>
            <person name="Kusch H."/>
            <person name="LaButti K."/>
            <person name="Lagendijk E.L."/>
            <person name="Lapidus A."/>
            <person name="Levasseur A."/>
            <person name="Lindquist E."/>
            <person name="Lipzen A."/>
            <person name="Logrieco A.F."/>
            <person name="MacCabe A."/>
            <person name="Maekelae M.R."/>
            <person name="Malavazi I."/>
            <person name="Melin P."/>
            <person name="Meyer V."/>
            <person name="Mielnichuk N."/>
            <person name="Miskei M."/>
            <person name="Molnar A.P."/>
            <person name="Mule G."/>
            <person name="Ngan C.Y."/>
            <person name="Orejas M."/>
            <person name="Orosz E."/>
            <person name="Ouedraogo J.P."/>
            <person name="Overkamp K.M."/>
            <person name="Park H.-S."/>
            <person name="Perrone G."/>
            <person name="Piumi F."/>
            <person name="Punt P.J."/>
            <person name="Ram A.F."/>
            <person name="Ramon A."/>
            <person name="Rauscher S."/>
            <person name="Record E."/>
            <person name="Riano-Pachon D.M."/>
            <person name="Robert V."/>
            <person name="Roehrig J."/>
            <person name="Ruller R."/>
            <person name="Salamov A."/>
            <person name="Salih N.S."/>
            <person name="Samson R.A."/>
            <person name="Sandor E."/>
            <person name="Sanguinetti M."/>
            <person name="Schuetze T."/>
            <person name="Sepcic K."/>
            <person name="Shelest E."/>
            <person name="Sherlock G."/>
            <person name="Sophianopoulou V."/>
            <person name="Squina F.M."/>
            <person name="Sun H."/>
            <person name="Susca A."/>
            <person name="Todd R.B."/>
            <person name="Tsang A."/>
            <person name="Unkles S.E."/>
            <person name="van de Wiele N."/>
            <person name="van Rossen-Uffink D."/>
            <person name="Oliveira J.V."/>
            <person name="Vesth T.C."/>
            <person name="Visser J."/>
            <person name="Yu J.-H."/>
            <person name="Zhou M."/>
            <person name="Andersen M.R."/>
            <person name="Archer D.B."/>
            <person name="Baker S.E."/>
            <person name="Benoit I."/>
            <person name="Brakhage A.A."/>
            <person name="Braus G.H."/>
            <person name="Fischer R."/>
            <person name="Frisvad J.C."/>
            <person name="Goldman G.H."/>
            <person name="Houbraken J."/>
            <person name="Oakley B."/>
            <person name="Pocsi I."/>
            <person name="Scazzocchio C."/>
            <person name="Seiboth B."/>
            <person name="vanKuyk P.A."/>
            <person name="Wortman J."/>
            <person name="Dyer P.S."/>
            <person name="Grigoriev I.V."/>
        </authorList>
    </citation>
    <scope>NUCLEOTIDE SEQUENCE [LARGE SCALE GENOMIC DNA]</scope>
    <source>
        <strain evidence="2">CBS 106.47</strain>
    </source>
</reference>
<organism evidence="1 2">
    <name type="scientific">Aspergillus luchuensis (strain CBS 106.47)</name>
    <dbReference type="NCBI Taxonomy" id="1137211"/>
    <lineage>
        <taxon>Eukaryota</taxon>
        <taxon>Fungi</taxon>
        <taxon>Dikarya</taxon>
        <taxon>Ascomycota</taxon>
        <taxon>Pezizomycotina</taxon>
        <taxon>Eurotiomycetes</taxon>
        <taxon>Eurotiomycetidae</taxon>
        <taxon>Eurotiales</taxon>
        <taxon>Aspergillaceae</taxon>
        <taxon>Aspergillus</taxon>
        <taxon>Aspergillus subgen. Circumdati</taxon>
    </lineage>
</organism>
<accession>A0A1M3T150</accession>
<proteinExistence type="predicted"/>
<evidence type="ECO:0000313" key="2">
    <source>
        <dbReference type="Proteomes" id="UP000184063"/>
    </source>
</evidence>
<name>A0A1M3T150_ASPLC</name>
<dbReference type="Proteomes" id="UP000184063">
    <property type="component" value="Unassembled WGS sequence"/>
</dbReference>
<gene>
    <name evidence="1" type="ORF">ASPFODRAFT_53332</name>
</gene>
<dbReference type="AlphaFoldDB" id="A0A1M3T150"/>
<dbReference type="VEuPathDB" id="FungiDB:ASPFODRAFT_53332"/>
<dbReference type="EMBL" id="KV878255">
    <property type="protein sequence ID" value="OJZ80487.1"/>
    <property type="molecule type" value="Genomic_DNA"/>
</dbReference>
<sequence length="51" mass="5649">MVVQVRGGHLAISAGSAWAWARRKCVRLMGPRHWSIGVPSTQRYLESGSKI</sequence>
<protein>
    <submittedName>
        <fullName evidence="1">Uncharacterized protein</fullName>
    </submittedName>
</protein>
<evidence type="ECO:0000313" key="1">
    <source>
        <dbReference type="EMBL" id="OJZ80487.1"/>
    </source>
</evidence>